<gene>
    <name evidence="7" type="ORF">KP79_PYT23823</name>
</gene>
<feature type="region of interest" description="Disordered" evidence="4">
    <location>
        <begin position="743"/>
        <end position="802"/>
    </location>
</feature>
<feature type="region of interest" description="Disordered" evidence="4">
    <location>
        <begin position="481"/>
        <end position="516"/>
    </location>
</feature>
<feature type="domain" description="PAS" evidence="6">
    <location>
        <begin position="214"/>
        <end position="262"/>
    </location>
</feature>
<dbReference type="PANTHER" id="PTHR24346:SF51">
    <property type="entry name" value="PAS DOMAIN-CONTAINING SERINE_THREONINE-PROTEIN KINASE"/>
    <property type="match status" value="1"/>
</dbReference>
<dbReference type="OrthoDB" id="10252171at2759"/>
<feature type="compositionally biased region" description="Basic and acidic residues" evidence="4">
    <location>
        <begin position="491"/>
        <end position="500"/>
    </location>
</feature>
<feature type="compositionally biased region" description="Basic and acidic residues" evidence="4">
    <location>
        <begin position="1331"/>
        <end position="1344"/>
    </location>
</feature>
<proteinExistence type="predicted"/>
<feature type="region of interest" description="Disordered" evidence="4">
    <location>
        <begin position="822"/>
        <end position="841"/>
    </location>
</feature>
<dbReference type="CDD" id="cd00130">
    <property type="entry name" value="PAS"/>
    <property type="match status" value="2"/>
</dbReference>
<dbReference type="PROSITE" id="PS00108">
    <property type="entry name" value="PROTEIN_KINASE_ST"/>
    <property type="match status" value="1"/>
</dbReference>
<feature type="compositionally biased region" description="Low complexity" evidence="4">
    <location>
        <begin position="502"/>
        <end position="516"/>
    </location>
</feature>
<evidence type="ECO:0000256" key="1">
    <source>
        <dbReference type="ARBA" id="ARBA00022741"/>
    </source>
</evidence>
<keyword evidence="7" id="KW-0808">Transferase</keyword>
<dbReference type="InterPro" id="IPR035965">
    <property type="entry name" value="PAS-like_dom_sf"/>
</dbReference>
<feature type="compositionally biased region" description="Acidic residues" evidence="4">
    <location>
        <begin position="1017"/>
        <end position="1035"/>
    </location>
</feature>
<dbReference type="SUPFAM" id="SSF55785">
    <property type="entry name" value="PYP-like sensor domain (PAS domain)"/>
    <property type="match status" value="1"/>
</dbReference>
<evidence type="ECO:0000313" key="7">
    <source>
        <dbReference type="EMBL" id="OWF54887.1"/>
    </source>
</evidence>
<dbReference type="SMART" id="SM00091">
    <property type="entry name" value="PAS"/>
    <property type="match status" value="2"/>
</dbReference>
<evidence type="ECO:0000256" key="3">
    <source>
        <dbReference type="PROSITE-ProRule" id="PRU10141"/>
    </source>
</evidence>
<dbReference type="FunFam" id="3.30.450.20:FF:000059">
    <property type="entry name" value="PAS domain containing serine/threonine kinase"/>
    <property type="match status" value="1"/>
</dbReference>
<dbReference type="Gene3D" id="1.10.510.10">
    <property type="entry name" value="Transferase(Phosphotransferase) domain 1"/>
    <property type="match status" value="1"/>
</dbReference>
<dbReference type="GO" id="GO:0035556">
    <property type="term" value="P:intracellular signal transduction"/>
    <property type="evidence" value="ECO:0007669"/>
    <property type="project" value="TreeGrafter"/>
</dbReference>
<dbReference type="InterPro" id="IPR011009">
    <property type="entry name" value="Kinase-like_dom_sf"/>
</dbReference>
<dbReference type="Gene3D" id="3.30.200.20">
    <property type="entry name" value="Phosphorylase Kinase, domain 1"/>
    <property type="match status" value="1"/>
</dbReference>
<feature type="domain" description="Protein kinase" evidence="5">
    <location>
        <begin position="1051"/>
        <end position="1307"/>
    </location>
</feature>
<dbReference type="GO" id="GO:0005634">
    <property type="term" value="C:nucleus"/>
    <property type="evidence" value="ECO:0007669"/>
    <property type="project" value="TreeGrafter"/>
</dbReference>
<dbReference type="InterPro" id="IPR017441">
    <property type="entry name" value="Protein_kinase_ATP_BS"/>
</dbReference>
<dbReference type="PANTHER" id="PTHR24346">
    <property type="entry name" value="MAP/MICROTUBULE AFFINITY-REGULATING KINASE"/>
    <property type="match status" value="1"/>
</dbReference>
<feature type="compositionally biased region" description="Low complexity" evidence="4">
    <location>
        <begin position="882"/>
        <end position="895"/>
    </location>
</feature>
<dbReference type="GO" id="GO:0005829">
    <property type="term" value="C:cytosol"/>
    <property type="evidence" value="ECO:0007669"/>
    <property type="project" value="TreeGrafter"/>
</dbReference>
<dbReference type="InterPro" id="IPR000719">
    <property type="entry name" value="Prot_kinase_dom"/>
</dbReference>
<dbReference type="Pfam" id="PF13426">
    <property type="entry name" value="PAS_9"/>
    <property type="match status" value="3"/>
</dbReference>
<comment type="caution">
    <text evidence="7">The sequence shown here is derived from an EMBL/GenBank/DDBJ whole genome shotgun (WGS) entry which is preliminary data.</text>
</comment>
<dbReference type="PROSITE" id="PS50112">
    <property type="entry name" value="PAS"/>
    <property type="match status" value="1"/>
</dbReference>
<feature type="binding site" evidence="3">
    <location>
        <position position="1084"/>
    </location>
    <ligand>
        <name>ATP</name>
        <dbReference type="ChEBI" id="CHEBI:30616"/>
    </ligand>
</feature>
<accession>A0A210R1P1</accession>
<dbReference type="PROSITE" id="PS00107">
    <property type="entry name" value="PROTEIN_KINASE_ATP"/>
    <property type="match status" value="1"/>
</dbReference>
<dbReference type="GO" id="GO:0004674">
    <property type="term" value="F:protein serine/threonine kinase activity"/>
    <property type="evidence" value="ECO:0007669"/>
    <property type="project" value="TreeGrafter"/>
</dbReference>
<sequence length="1355" mass="150410">MADELNRFGNCDFSPIVACGRYGRRSLPTETGDHTEISFPRLESSTPNILPAKKFSSLTNHHIHGHHNINTKLGLGRPSAFGSPSFPSPLDRIRPGWRDRARQLGINNEREASFEVNQSFPKSAKSRLCLDDTLAQPKSRPMKYFTNILSDVSFSPGSANKGSFSADPMNVSNTSDNWTFYNSVSNGHTGVIYPSTVRNPNKAICTINAKTSEILVANEIACELFGYEREDFIGRQLKDMIKLKPKDQATIMETHLDEVTGEVVSLSGKVVDAVDSNGIVLPISLWVRKLGQEPRCLVVMEPVHRTVGMVTFNSEGAILSCDDQLAYLHGYMSAEDVEGLDVRDLIPSFTLPCPGKPLSKGVRKQQATGRTKEGSSFPLSVFVKLSAEVERDNEIVSRSHHEDDGVYLGIVWVFSGISGLITFLPSGKIHTINDNFALLLFGYSKAQLVGKDITELIPNFGDIMTEENSLLIPNHSDITTGGDNSCSPRELNFDKPHDSSDDQGIGSSIGSSQTQGTKLDIRLDALSTLQPGVTSTPNKPSPTNPLADDTYFRRAMEKENLMRKCSPLQGGQTLASLVTKLDLTGDSDEEDISVVNSLAPAHPSNTSTGTEGTDSMEAIHDTNEAAHNAWEVTNNTREVTHNTREVFNNTREVTHNTRQLERELDSTMPTDHLMSNRRDAGQQITRLPRDIFDIGRQDMIFRNESNYSEEYDSMSSSGDSVELSSTAELLSARVGALALDVSGQDHSGVSSGDSVVSDQLNRSSPGNAADISNNVCQSYSANYDNNDSVNKSANQSENDNDCGSKNGCDPDYIPKCSPVVIEDSTSSECSPETERPLARDLLSPLPRFPVLDSSRGTGYTPDLLPEDSSSFRHYNEYSSLNLTDSNLSNDTFSTSDDSEDSGDEEEEEEENDTSPLKRFPGNWRPEAAPCDMLNVPEGSYAGVCEHHDGSNLGIIFQVKRVQMEGGQFVYCLWVSRDPEDHPDTSHSYTNLTLASSFNSTMDRSVGECLTDSRLEEREEEEDEESDQQEDEEGEGMEYNLSSGQGLYDIKYETLSSIGKGAFGFVKLACCRTNNTHAVVKFIKKKKVLNECWTVDRKWGRIPLEVSLLTKLDHPNIVKVVDVFENENFIQMVMEKHGSGMDLFEFIDRSPLMDESLASYIFRQMVSAVAYLHCHQILHRDIKDENIILDEHFGIKLIDFGAAAYLSKDKLFGTFCGTLEYCSPEVLMGNKYRGPELEMWSLGVTLYTLVFGENPFFDVDETIQCILKPPFSVSNSLMYLLMWLLHPEPLKRARISDLENDKWSHQPMDISQYKWCEVLPNSEFHGNTAADNRIDSPDSKADQQRWSRTNGVSSGH</sequence>
<feature type="compositionally biased region" description="Polar residues" evidence="4">
    <location>
        <begin position="1345"/>
        <end position="1355"/>
    </location>
</feature>
<dbReference type="GO" id="GO:0045719">
    <property type="term" value="P:negative regulation of glycogen biosynthetic process"/>
    <property type="evidence" value="ECO:0007669"/>
    <property type="project" value="TreeGrafter"/>
</dbReference>
<dbReference type="SUPFAM" id="SSF56112">
    <property type="entry name" value="Protein kinase-like (PK-like)"/>
    <property type="match status" value="1"/>
</dbReference>
<dbReference type="Proteomes" id="UP000242188">
    <property type="component" value="Unassembled WGS sequence"/>
</dbReference>
<keyword evidence="2 3" id="KW-0067">ATP-binding</keyword>
<feature type="compositionally biased region" description="Polar residues" evidence="4">
    <location>
        <begin position="760"/>
        <end position="802"/>
    </location>
</feature>
<keyword evidence="7" id="KW-0418">Kinase</keyword>
<reference evidence="7 8" key="1">
    <citation type="journal article" date="2017" name="Nat. Ecol. Evol.">
        <title>Scallop genome provides insights into evolution of bilaterian karyotype and development.</title>
        <authorList>
            <person name="Wang S."/>
            <person name="Zhang J."/>
            <person name="Jiao W."/>
            <person name="Li J."/>
            <person name="Xun X."/>
            <person name="Sun Y."/>
            <person name="Guo X."/>
            <person name="Huan P."/>
            <person name="Dong B."/>
            <person name="Zhang L."/>
            <person name="Hu X."/>
            <person name="Sun X."/>
            <person name="Wang J."/>
            <person name="Zhao C."/>
            <person name="Wang Y."/>
            <person name="Wang D."/>
            <person name="Huang X."/>
            <person name="Wang R."/>
            <person name="Lv J."/>
            <person name="Li Y."/>
            <person name="Zhang Z."/>
            <person name="Liu B."/>
            <person name="Lu W."/>
            <person name="Hui Y."/>
            <person name="Liang J."/>
            <person name="Zhou Z."/>
            <person name="Hou R."/>
            <person name="Li X."/>
            <person name="Liu Y."/>
            <person name="Li H."/>
            <person name="Ning X."/>
            <person name="Lin Y."/>
            <person name="Zhao L."/>
            <person name="Xing Q."/>
            <person name="Dou J."/>
            <person name="Li Y."/>
            <person name="Mao J."/>
            <person name="Guo H."/>
            <person name="Dou H."/>
            <person name="Li T."/>
            <person name="Mu C."/>
            <person name="Jiang W."/>
            <person name="Fu Q."/>
            <person name="Fu X."/>
            <person name="Miao Y."/>
            <person name="Liu J."/>
            <person name="Yu Q."/>
            <person name="Li R."/>
            <person name="Liao H."/>
            <person name="Li X."/>
            <person name="Kong Y."/>
            <person name="Jiang Z."/>
            <person name="Chourrout D."/>
            <person name="Li R."/>
            <person name="Bao Z."/>
        </authorList>
    </citation>
    <scope>NUCLEOTIDE SEQUENCE [LARGE SCALE GENOMIC DNA]</scope>
    <source>
        <strain evidence="7 8">PY_sf001</strain>
    </source>
</reference>
<feature type="region of interest" description="Disordered" evidence="4">
    <location>
        <begin position="846"/>
        <end position="868"/>
    </location>
</feature>
<evidence type="ECO:0000313" key="8">
    <source>
        <dbReference type="Proteomes" id="UP000242188"/>
    </source>
</evidence>
<feature type="region of interest" description="Disordered" evidence="4">
    <location>
        <begin position="1010"/>
        <end position="1038"/>
    </location>
</feature>
<feature type="compositionally biased region" description="Acidic residues" evidence="4">
    <location>
        <begin position="896"/>
        <end position="912"/>
    </location>
</feature>
<evidence type="ECO:0000259" key="6">
    <source>
        <dbReference type="PROSITE" id="PS50112"/>
    </source>
</evidence>
<feature type="region of interest" description="Disordered" evidence="4">
    <location>
        <begin position="882"/>
        <end position="923"/>
    </location>
</feature>
<protein>
    <submittedName>
        <fullName evidence="7">PAS domain-containing serine/threonine-protein kinase</fullName>
    </submittedName>
</protein>
<dbReference type="FunFam" id="1.10.510.10:FF:000351">
    <property type="entry name" value="PAS domain-containing serine/threonine-protein kinase"/>
    <property type="match status" value="1"/>
</dbReference>
<dbReference type="GO" id="GO:0005524">
    <property type="term" value="F:ATP binding"/>
    <property type="evidence" value="ECO:0007669"/>
    <property type="project" value="UniProtKB-UniRule"/>
</dbReference>
<feature type="compositionally biased region" description="Low complexity" evidence="4">
    <location>
        <begin position="743"/>
        <end position="759"/>
    </location>
</feature>
<dbReference type="STRING" id="6573.A0A210R1P1"/>
<name>A0A210R1P1_MIZYE</name>
<dbReference type="InterPro" id="IPR008271">
    <property type="entry name" value="Ser/Thr_kinase_AS"/>
</dbReference>
<dbReference type="PROSITE" id="PS50011">
    <property type="entry name" value="PROTEIN_KINASE_DOM"/>
    <property type="match status" value="1"/>
</dbReference>
<dbReference type="EMBL" id="NEDP02000854">
    <property type="protein sequence ID" value="OWF54887.1"/>
    <property type="molecule type" value="Genomic_DNA"/>
</dbReference>
<evidence type="ECO:0000259" key="5">
    <source>
        <dbReference type="PROSITE" id="PS50011"/>
    </source>
</evidence>
<keyword evidence="8" id="KW-1185">Reference proteome</keyword>
<feature type="region of interest" description="Disordered" evidence="4">
    <location>
        <begin position="1326"/>
        <end position="1355"/>
    </location>
</feature>
<evidence type="ECO:0000256" key="4">
    <source>
        <dbReference type="SAM" id="MobiDB-lite"/>
    </source>
</evidence>
<dbReference type="Gene3D" id="3.30.450.20">
    <property type="entry name" value="PAS domain"/>
    <property type="match status" value="1"/>
</dbReference>
<dbReference type="InterPro" id="IPR000014">
    <property type="entry name" value="PAS"/>
</dbReference>
<keyword evidence="1 3" id="KW-0547">Nucleotide-binding</keyword>
<dbReference type="Pfam" id="PF00069">
    <property type="entry name" value="Pkinase"/>
    <property type="match status" value="1"/>
</dbReference>
<organism evidence="7 8">
    <name type="scientific">Mizuhopecten yessoensis</name>
    <name type="common">Japanese scallop</name>
    <name type="synonym">Patinopecten yessoensis</name>
    <dbReference type="NCBI Taxonomy" id="6573"/>
    <lineage>
        <taxon>Eukaryota</taxon>
        <taxon>Metazoa</taxon>
        <taxon>Spiralia</taxon>
        <taxon>Lophotrochozoa</taxon>
        <taxon>Mollusca</taxon>
        <taxon>Bivalvia</taxon>
        <taxon>Autobranchia</taxon>
        <taxon>Pteriomorphia</taxon>
        <taxon>Pectinida</taxon>
        <taxon>Pectinoidea</taxon>
        <taxon>Pectinidae</taxon>
        <taxon>Mizuhopecten</taxon>
    </lineage>
</organism>
<evidence type="ECO:0000256" key="2">
    <source>
        <dbReference type="ARBA" id="ARBA00022840"/>
    </source>
</evidence>
<dbReference type="SMART" id="SM00220">
    <property type="entry name" value="S_TKc"/>
    <property type="match status" value="1"/>
</dbReference>